<feature type="domain" description="HTH tetR-type" evidence="4">
    <location>
        <begin position="14"/>
        <end position="74"/>
    </location>
</feature>
<dbReference type="PANTHER" id="PTHR43479">
    <property type="entry name" value="ACREF/ENVCD OPERON REPRESSOR-RELATED"/>
    <property type="match status" value="1"/>
</dbReference>
<dbReference type="InterPro" id="IPR001647">
    <property type="entry name" value="HTH_TetR"/>
</dbReference>
<gene>
    <name evidence="5" type="ORF">Bcoa_0726</name>
</gene>
<dbReference type="InterPro" id="IPR009057">
    <property type="entry name" value="Homeodomain-like_sf"/>
</dbReference>
<dbReference type="InterPro" id="IPR036271">
    <property type="entry name" value="Tet_transcr_reg_TetR-rel_C_sf"/>
</dbReference>
<proteinExistence type="predicted"/>
<organism evidence="5 6">
    <name type="scientific">Heyndrickxia coagulans 36D1</name>
    <dbReference type="NCBI Taxonomy" id="345219"/>
    <lineage>
        <taxon>Bacteria</taxon>
        <taxon>Bacillati</taxon>
        <taxon>Bacillota</taxon>
        <taxon>Bacilli</taxon>
        <taxon>Bacillales</taxon>
        <taxon>Bacillaceae</taxon>
        <taxon>Heyndrickxia</taxon>
    </lineage>
</organism>
<evidence type="ECO:0000313" key="6">
    <source>
        <dbReference type="Proteomes" id="UP000009283"/>
    </source>
</evidence>
<evidence type="ECO:0000256" key="3">
    <source>
        <dbReference type="PROSITE-ProRule" id="PRU00335"/>
    </source>
</evidence>
<dbReference type="PRINTS" id="PR00455">
    <property type="entry name" value="HTHTETR"/>
</dbReference>
<dbReference type="Pfam" id="PF00440">
    <property type="entry name" value="TetR_N"/>
    <property type="match status" value="1"/>
</dbReference>
<evidence type="ECO:0000256" key="1">
    <source>
        <dbReference type="ARBA" id="ARBA00022491"/>
    </source>
</evidence>
<dbReference type="GO" id="GO:0003677">
    <property type="term" value="F:DNA binding"/>
    <property type="evidence" value="ECO:0007669"/>
    <property type="project" value="UniProtKB-UniRule"/>
</dbReference>
<dbReference type="KEGG" id="bag:Bcoa_0726"/>
<dbReference type="EMBL" id="CP003056">
    <property type="protein sequence ID" value="AEO99945.1"/>
    <property type="molecule type" value="Genomic_DNA"/>
</dbReference>
<protein>
    <submittedName>
        <fullName evidence="5">Transcriptional regulator, TetR family</fullName>
    </submittedName>
</protein>
<dbReference type="Gene3D" id="1.10.357.10">
    <property type="entry name" value="Tetracycline Repressor, domain 2"/>
    <property type="match status" value="1"/>
</dbReference>
<accession>G2TQU7</accession>
<dbReference type="PROSITE" id="PS50977">
    <property type="entry name" value="HTH_TETR_2"/>
    <property type="match status" value="1"/>
</dbReference>
<dbReference type="Proteomes" id="UP000009283">
    <property type="component" value="Chromosome"/>
</dbReference>
<keyword evidence="1" id="KW-0678">Repressor</keyword>
<dbReference type="RefSeq" id="WP_014096092.1">
    <property type="nucleotide sequence ID" value="NC_016023.1"/>
</dbReference>
<feature type="DNA-binding region" description="H-T-H motif" evidence="3">
    <location>
        <begin position="37"/>
        <end position="56"/>
    </location>
</feature>
<keyword evidence="2 3" id="KW-0238">DNA-binding</keyword>
<dbReference type="OrthoDB" id="9814200at2"/>
<sequence>MDEKPLTKRKKQAMETKNRIFETAMELFAKKGYKDIKIEDICRLAGVSVGAFYHYFPSKNDLLLEMYSRADVYFAEQVRERLKHLDFPHKITAFFAIYAQYNEKTGISMMKQLYHAENRLFIQKGRGMQETLAQIIADGQTAGEMVRDMPAEKITEYLFIAARGVTYDWCLHDGGYDLERAMRAYMGRLLKVFLQ</sequence>
<dbReference type="AlphaFoldDB" id="G2TQU7"/>
<dbReference type="eggNOG" id="COG1309">
    <property type="taxonomic scope" value="Bacteria"/>
</dbReference>
<evidence type="ECO:0000256" key="2">
    <source>
        <dbReference type="ARBA" id="ARBA00023125"/>
    </source>
</evidence>
<dbReference type="SUPFAM" id="SSF48498">
    <property type="entry name" value="Tetracyclin repressor-like, C-terminal domain"/>
    <property type="match status" value="1"/>
</dbReference>
<dbReference type="HOGENOM" id="CLU_069356_12_7_9"/>
<dbReference type="PANTHER" id="PTHR43479:SF11">
    <property type="entry name" value="ACREF_ENVCD OPERON REPRESSOR-RELATED"/>
    <property type="match status" value="1"/>
</dbReference>
<dbReference type="InterPro" id="IPR050624">
    <property type="entry name" value="HTH-type_Tx_Regulator"/>
</dbReference>
<evidence type="ECO:0000259" key="4">
    <source>
        <dbReference type="PROSITE" id="PS50977"/>
    </source>
</evidence>
<name>G2TQU7_HEYCO</name>
<reference evidence="5 6" key="1">
    <citation type="journal article" date="2011" name="Stand. Genomic Sci.">
        <title>Complete Genome Sequence of a thermotolerant sporogenic lactic acid bacterium, Bacillus coagulans strain 36D1.</title>
        <authorList>
            <person name="Rhee M.S."/>
            <person name="Moritz B.E."/>
            <person name="Xie G."/>
            <person name="Glavina Del Rio T."/>
            <person name="Dalin E."/>
            <person name="Tice H."/>
            <person name="Bruce D."/>
            <person name="Goodwin L."/>
            <person name="Chertkov O."/>
            <person name="Brettin T."/>
            <person name="Han C."/>
            <person name="Detter C."/>
            <person name="Pitluck S."/>
            <person name="Land M.L."/>
            <person name="Patel M."/>
            <person name="Ou M."/>
            <person name="Harbrucker R."/>
            <person name="Ingram L.O."/>
            <person name="Shanmugam K.T."/>
        </authorList>
    </citation>
    <scope>NUCLEOTIDE SEQUENCE [LARGE SCALE GENOMIC DNA]</scope>
    <source>
        <strain evidence="5 6">36D1</strain>
    </source>
</reference>
<evidence type="ECO:0000313" key="5">
    <source>
        <dbReference type="EMBL" id="AEO99945.1"/>
    </source>
</evidence>
<dbReference type="SUPFAM" id="SSF46689">
    <property type="entry name" value="Homeodomain-like"/>
    <property type="match status" value="1"/>
</dbReference>